<accession>A0ABW1LMI3</accession>
<reference evidence="2" key="1">
    <citation type="journal article" date="2019" name="Int. J. Syst. Evol. Microbiol.">
        <title>The Global Catalogue of Microorganisms (GCM) 10K type strain sequencing project: providing services to taxonomists for standard genome sequencing and annotation.</title>
        <authorList>
            <consortium name="The Broad Institute Genomics Platform"/>
            <consortium name="The Broad Institute Genome Sequencing Center for Infectious Disease"/>
            <person name="Wu L."/>
            <person name="Ma J."/>
        </authorList>
    </citation>
    <scope>NUCLEOTIDE SEQUENCE [LARGE SCALE GENOMIC DNA]</scope>
    <source>
        <strain evidence="2">CCUG 54522</strain>
    </source>
</reference>
<evidence type="ECO:0000313" key="2">
    <source>
        <dbReference type="Proteomes" id="UP001596135"/>
    </source>
</evidence>
<protein>
    <submittedName>
        <fullName evidence="1">Uncharacterized protein</fullName>
    </submittedName>
</protein>
<proteinExistence type="predicted"/>
<dbReference type="Proteomes" id="UP001596135">
    <property type="component" value="Unassembled WGS sequence"/>
</dbReference>
<sequence>MRRLAVAALLLPLLAAGCGDDKDAYCGAVEDHQQKLSETLGDGSPDALLKALGIFQDLADESPADIQDEWQQVIRSLEGLQQALEDAGVDPATYDRAHPPAGLTADEKRKIDAAAADVGSGATLQALSDLDQQARDVCHTPLTV</sequence>
<keyword evidence="2" id="KW-1185">Reference proteome</keyword>
<gene>
    <name evidence="1" type="ORF">ACFPYL_17670</name>
</gene>
<organism evidence="1 2">
    <name type="scientific">Nocardioides hankookensis</name>
    <dbReference type="NCBI Taxonomy" id="443157"/>
    <lineage>
        <taxon>Bacteria</taxon>
        <taxon>Bacillati</taxon>
        <taxon>Actinomycetota</taxon>
        <taxon>Actinomycetes</taxon>
        <taxon>Propionibacteriales</taxon>
        <taxon>Nocardioidaceae</taxon>
        <taxon>Nocardioides</taxon>
    </lineage>
</organism>
<evidence type="ECO:0000313" key="1">
    <source>
        <dbReference type="EMBL" id="MFC6044923.1"/>
    </source>
</evidence>
<dbReference type="PROSITE" id="PS51257">
    <property type="entry name" value="PROKAR_LIPOPROTEIN"/>
    <property type="match status" value="1"/>
</dbReference>
<dbReference type="RefSeq" id="WP_379157190.1">
    <property type="nucleotide sequence ID" value="NZ_JBHSRJ010000008.1"/>
</dbReference>
<comment type="caution">
    <text evidence="1">The sequence shown here is derived from an EMBL/GenBank/DDBJ whole genome shotgun (WGS) entry which is preliminary data.</text>
</comment>
<name>A0ABW1LMI3_9ACTN</name>
<dbReference type="EMBL" id="JBHSRJ010000008">
    <property type="protein sequence ID" value="MFC6044923.1"/>
    <property type="molecule type" value="Genomic_DNA"/>
</dbReference>